<gene>
    <name evidence="2" type="ORF">C2E15_11130</name>
</gene>
<dbReference type="GO" id="GO:0044659">
    <property type="term" value="P:viral release from host cell by cytolysis"/>
    <property type="evidence" value="ECO:0007669"/>
    <property type="project" value="InterPro"/>
</dbReference>
<proteinExistence type="inferred from homology"/>
<protein>
    <submittedName>
        <fullName evidence="2">Lysis protein</fullName>
    </submittedName>
</protein>
<dbReference type="KEGG" id="pgz:C2E15_11130"/>
<evidence type="ECO:0000313" key="3">
    <source>
        <dbReference type="Proteomes" id="UP000238365"/>
    </source>
</evidence>
<sequence>MIFNWRIILTGLLLAAFVAVGGLAGYYRYAAAEQLQRADTAERQFSQANHALDEIQRRQREIAALDDKYTRELNDAKTTIDRLQRDVAAGRKRLRVAATCPAASAAASRLDDAAGARLNDAAERNYFTLRERIEIAKKQITGLQNYIKQQCLNASPGFGE</sequence>
<dbReference type="EMBL" id="CP026377">
    <property type="protein sequence ID" value="AUX93576.1"/>
    <property type="molecule type" value="Genomic_DNA"/>
</dbReference>
<keyword evidence="1" id="KW-0175">Coiled coil</keyword>
<reference evidence="2 3" key="1">
    <citation type="submission" date="2018-01" db="EMBL/GenBank/DDBJ databases">
        <title>Complete and assembled Genome of Pantoea gaviniae DSM22758T.</title>
        <authorList>
            <person name="Stevens M.J.A."/>
            <person name="Zurfluh K."/>
            <person name="Stephan R."/>
        </authorList>
    </citation>
    <scope>NUCLEOTIDE SEQUENCE [LARGE SCALE GENOMIC DNA]</scope>
    <source>
        <strain evidence="2 3">DSM 22758</strain>
    </source>
</reference>
<evidence type="ECO:0000313" key="2">
    <source>
        <dbReference type="EMBL" id="AUX93576.1"/>
    </source>
</evidence>
<name>A0A2L0IG58_9GAMM</name>
<dbReference type="RefSeq" id="WP_104957424.1">
    <property type="nucleotide sequence ID" value="NZ_CP026377.1"/>
</dbReference>
<dbReference type="Proteomes" id="UP000238365">
    <property type="component" value="Chromosome"/>
</dbReference>
<dbReference type="HAMAP" id="MF_04137">
    <property type="entry name" value="I_SPANIN_LAMBDA"/>
    <property type="match status" value="1"/>
</dbReference>
<dbReference type="InterPro" id="IPR004929">
    <property type="entry name" value="I-spanin"/>
</dbReference>
<feature type="coiled-coil region" evidence="1">
    <location>
        <begin position="38"/>
        <end position="93"/>
    </location>
</feature>
<accession>A0A2L0IG58</accession>
<organism evidence="2 3">
    <name type="scientific">Mixta gaviniae</name>
    <dbReference type="NCBI Taxonomy" id="665914"/>
    <lineage>
        <taxon>Bacteria</taxon>
        <taxon>Pseudomonadati</taxon>
        <taxon>Pseudomonadota</taxon>
        <taxon>Gammaproteobacteria</taxon>
        <taxon>Enterobacterales</taxon>
        <taxon>Erwiniaceae</taxon>
        <taxon>Mixta</taxon>
    </lineage>
</organism>
<dbReference type="AlphaFoldDB" id="A0A2L0IG58"/>
<evidence type="ECO:0000256" key="1">
    <source>
        <dbReference type="SAM" id="Coils"/>
    </source>
</evidence>
<keyword evidence="3" id="KW-1185">Reference proteome</keyword>
<dbReference type="Pfam" id="PF03245">
    <property type="entry name" value="Phage_lysis"/>
    <property type="match status" value="1"/>
</dbReference>